<evidence type="ECO:0000256" key="1">
    <source>
        <dbReference type="SAM" id="MobiDB-lite"/>
    </source>
</evidence>
<feature type="compositionally biased region" description="Basic and acidic residues" evidence="1">
    <location>
        <begin position="269"/>
        <end position="280"/>
    </location>
</feature>
<dbReference type="OrthoDB" id="2103474at2759"/>
<dbReference type="PANTHER" id="PTHR35519:SF2">
    <property type="entry name" value="PH DOMAIN PROTEIN"/>
    <property type="match status" value="1"/>
</dbReference>
<keyword evidence="2" id="KW-1133">Transmembrane helix</keyword>
<dbReference type="Proteomes" id="UP000838763">
    <property type="component" value="Unassembled WGS sequence"/>
</dbReference>
<evidence type="ECO:0008006" key="5">
    <source>
        <dbReference type="Google" id="ProtNLM"/>
    </source>
</evidence>
<feature type="compositionally biased region" description="Basic and acidic residues" evidence="1">
    <location>
        <begin position="209"/>
        <end position="225"/>
    </location>
</feature>
<protein>
    <recommendedName>
        <fullName evidence="5">PH domain-containing protein</fullName>
    </recommendedName>
</protein>
<feature type="region of interest" description="Disordered" evidence="1">
    <location>
        <begin position="250"/>
        <end position="280"/>
    </location>
</feature>
<dbReference type="AlphaFoldDB" id="A0A9P1HA73"/>
<reference evidence="3" key="1">
    <citation type="submission" date="2022-11" db="EMBL/GenBank/DDBJ databases">
        <authorList>
            <person name="Scott C."/>
            <person name="Bruce N."/>
        </authorList>
    </citation>
    <scope>NUCLEOTIDE SEQUENCE</scope>
</reference>
<proteinExistence type="predicted"/>
<name>A0A9P1HA73_9PEZI</name>
<feature type="transmembrane region" description="Helical" evidence="2">
    <location>
        <begin position="133"/>
        <end position="153"/>
    </location>
</feature>
<keyword evidence="4" id="KW-1185">Reference proteome</keyword>
<feature type="transmembrane region" description="Helical" evidence="2">
    <location>
        <begin position="76"/>
        <end position="98"/>
    </location>
</feature>
<evidence type="ECO:0000313" key="4">
    <source>
        <dbReference type="Proteomes" id="UP000838763"/>
    </source>
</evidence>
<keyword evidence="2" id="KW-0812">Transmembrane</keyword>
<sequence>MTSLVAKWVSKKILAESVQNQFGTEDPYFEMVPATRLDGTPNGKFKKRRKALPPGISKHDAKVLTKVKRRAYRLDMALFSCCGVRFGWSSVIGIIPAIGDVFDAFLAMMVLRTCMTVDGGIPATLKTKMMANIIFDFVIGIVPFVGDVMDAVFKANSRNAALLEAHLREKGKKELRKSGLPIPEVDPSLPEEFDRTQRDDLPEYTESQPGRHERMTTGTRQEGRARPAAATPPAARVRKENRSWWTYFSRPRNTDLEMGQGDQSATVDPKAHGNHTERTR</sequence>
<organism evidence="3 4">
    <name type="scientific">Parascedosporium putredinis</name>
    <dbReference type="NCBI Taxonomy" id="1442378"/>
    <lineage>
        <taxon>Eukaryota</taxon>
        <taxon>Fungi</taxon>
        <taxon>Dikarya</taxon>
        <taxon>Ascomycota</taxon>
        <taxon>Pezizomycotina</taxon>
        <taxon>Sordariomycetes</taxon>
        <taxon>Hypocreomycetidae</taxon>
        <taxon>Microascales</taxon>
        <taxon>Microascaceae</taxon>
        <taxon>Parascedosporium</taxon>
    </lineage>
</organism>
<feature type="compositionally biased region" description="Basic and acidic residues" evidence="1">
    <location>
        <begin position="192"/>
        <end position="201"/>
    </location>
</feature>
<dbReference type="EMBL" id="CALLCH030000017">
    <property type="protein sequence ID" value="CAI4218090.1"/>
    <property type="molecule type" value="Genomic_DNA"/>
</dbReference>
<comment type="caution">
    <text evidence="3">The sequence shown here is derived from an EMBL/GenBank/DDBJ whole genome shotgun (WGS) entry which is preliminary data.</text>
</comment>
<keyword evidence="2" id="KW-0472">Membrane</keyword>
<evidence type="ECO:0000313" key="3">
    <source>
        <dbReference type="EMBL" id="CAI4218090.1"/>
    </source>
</evidence>
<dbReference type="InterPro" id="IPR025187">
    <property type="entry name" value="DUF4112"/>
</dbReference>
<accession>A0A9P1HA73</accession>
<evidence type="ECO:0000256" key="2">
    <source>
        <dbReference type="SAM" id="Phobius"/>
    </source>
</evidence>
<dbReference type="PANTHER" id="PTHR35519">
    <property type="entry name" value="MEMBRANE PROTEINS"/>
    <property type="match status" value="1"/>
</dbReference>
<dbReference type="Pfam" id="PF13430">
    <property type="entry name" value="DUF4112"/>
    <property type="match status" value="1"/>
</dbReference>
<feature type="compositionally biased region" description="Low complexity" evidence="1">
    <location>
        <begin position="226"/>
        <end position="235"/>
    </location>
</feature>
<feature type="region of interest" description="Disordered" evidence="1">
    <location>
        <begin position="173"/>
        <end position="238"/>
    </location>
</feature>
<gene>
    <name evidence="3" type="ORF">PPNO1_LOCUS7687</name>
</gene>